<dbReference type="InterPro" id="IPR000667">
    <property type="entry name" value="Peptidase_S13"/>
</dbReference>
<dbReference type="SUPFAM" id="SSF56601">
    <property type="entry name" value="beta-lactamase/transpeptidase-like"/>
    <property type="match status" value="1"/>
</dbReference>
<keyword evidence="4" id="KW-0121">Carboxypeptidase</keyword>
<evidence type="ECO:0000256" key="3">
    <source>
        <dbReference type="SAM" id="Phobius"/>
    </source>
</evidence>
<dbReference type="STRING" id="585530.HMPREF0183_1259"/>
<keyword evidence="2 4" id="KW-0378">Hydrolase</keyword>
<gene>
    <name evidence="4" type="primary">dacB</name>
    <name evidence="4" type="ORF">HMPREF0183_1259</name>
</gene>
<reference evidence="4 5" key="1">
    <citation type="submission" date="2010-04" db="EMBL/GenBank/DDBJ databases">
        <authorList>
            <person name="Qin X."/>
            <person name="Bachman B."/>
            <person name="Battles P."/>
            <person name="Bell A."/>
            <person name="Bess C."/>
            <person name="Bickham C."/>
            <person name="Chaboub L."/>
            <person name="Chen D."/>
            <person name="Coyle M."/>
            <person name="Deiros D.R."/>
            <person name="Dinh H."/>
            <person name="Forbes L."/>
            <person name="Fowler G."/>
            <person name="Francisco L."/>
            <person name="Fu Q."/>
            <person name="Gubbala S."/>
            <person name="Hale W."/>
            <person name="Han Y."/>
            <person name="Hemphill L."/>
            <person name="Highlander S.K."/>
            <person name="Hirani K."/>
            <person name="Hogues M."/>
            <person name="Jackson L."/>
            <person name="Jakkamsetti A."/>
            <person name="Javaid M."/>
            <person name="Jiang H."/>
            <person name="Korchina V."/>
            <person name="Kovar C."/>
            <person name="Lara F."/>
            <person name="Lee S."/>
            <person name="Mata R."/>
            <person name="Mathew T."/>
            <person name="Moen C."/>
            <person name="Morales K."/>
            <person name="Munidasa M."/>
            <person name="Nazareth L."/>
            <person name="Ngo R."/>
            <person name="Nguyen L."/>
            <person name="Okwuonu G."/>
            <person name="Ongeri F."/>
            <person name="Patil S."/>
            <person name="Petrosino J."/>
            <person name="Pham C."/>
            <person name="Pham P."/>
            <person name="Pu L.-L."/>
            <person name="Puazo M."/>
            <person name="Raj R."/>
            <person name="Reid J."/>
            <person name="Rouhana J."/>
            <person name="Saada N."/>
            <person name="Shang Y."/>
            <person name="Simmons D."/>
            <person name="Thornton R."/>
            <person name="Warren J."/>
            <person name="Weissenberger G."/>
            <person name="Zhang J."/>
            <person name="Zhang L."/>
            <person name="Zhou C."/>
            <person name="Zhu D."/>
            <person name="Muzny D."/>
            <person name="Worley K."/>
            <person name="Gibbs R."/>
        </authorList>
    </citation>
    <scope>NUCLEOTIDE SEQUENCE [LARGE SCALE GENOMIC DNA]</scope>
    <source>
        <strain evidence="4 5">ATCC 49030</strain>
    </source>
</reference>
<evidence type="ECO:0000256" key="1">
    <source>
        <dbReference type="ARBA" id="ARBA00006096"/>
    </source>
</evidence>
<keyword evidence="3" id="KW-0812">Transmembrane</keyword>
<keyword evidence="3" id="KW-0472">Membrane</keyword>
<feature type="transmembrane region" description="Helical" evidence="3">
    <location>
        <begin position="64"/>
        <end position="82"/>
    </location>
</feature>
<dbReference type="GO" id="GO:0006508">
    <property type="term" value="P:proteolysis"/>
    <property type="evidence" value="ECO:0007669"/>
    <property type="project" value="InterPro"/>
</dbReference>
<dbReference type="GO" id="GO:0000270">
    <property type="term" value="P:peptidoglycan metabolic process"/>
    <property type="evidence" value="ECO:0007669"/>
    <property type="project" value="TreeGrafter"/>
</dbReference>
<proteinExistence type="inferred from homology"/>
<evidence type="ECO:0000256" key="2">
    <source>
        <dbReference type="ARBA" id="ARBA00022801"/>
    </source>
</evidence>
<dbReference type="Gene3D" id="3.40.710.10">
    <property type="entry name" value="DD-peptidase/beta-lactamase superfamily"/>
    <property type="match status" value="2"/>
</dbReference>
<dbReference type="InterPro" id="IPR012338">
    <property type="entry name" value="Beta-lactam/transpept-like"/>
</dbReference>
<sequence>MLHFWLVLASRHARKTRLRDTSLSIENNKRSALVKAPPLTHNLNWKSMTSRKARRRQEHNRKNGLVITSAGVIVALAGYGALDVADIAPGFLTTKPPIEVQALPQPEPESHSSVDMPALADDAPVPHDLKQRLDPIFDSAKDPSAFSAEVRDAKTGDTLYDKDANRARTPASVTKVLTATAALDALGPSSRFTTETLLDGDTLFLKGGGDVLLGAGESDPNSIIGHAGLGTLAETTSAFLKDRGRTSVTLRADVSRYEGADFRKKWDRADIGNGYIAPVKPFMVDAGLVKRARFSSREQDPVNRAVKDFEKALKDRGIDVKVEKPQATPESAEKAAQVESAPVSSVIRYMLLHSDNVVAENLGVEVAIKRGDKPGLEASPQAVLNQLKDMKLDTASITLGDTSGLNYDNRISPNELTQIITSVAQREELAELLPNMPVGGLSGTLVKRYDDPETESAAGVVSAKTGTLATVTSLSGVVTTKDGRLLTFTIMADGLERGGAGEARQIVDKAVTVLAECGCSG</sequence>
<dbReference type="MEROPS" id="S13.004"/>
<dbReference type="GO" id="GO:0009002">
    <property type="term" value="F:serine-type D-Ala-D-Ala carboxypeptidase activity"/>
    <property type="evidence" value="ECO:0007669"/>
    <property type="project" value="UniProtKB-EC"/>
</dbReference>
<organism evidence="4 5">
    <name type="scientific">Brevibacterium mcbrellneri ATCC 49030</name>
    <dbReference type="NCBI Taxonomy" id="585530"/>
    <lineage>
        <taxon>Bacteria</taxon>
        <taxon>Bacillati</taxon>
        <taxon>Actinomycetota</taxon>
        <taxon>Actinomycetes</taxon>
        <taxon>Micrococcales</taxon>
        <taxon>Brevibacteriaceae</taxon>
        <taxon>Brevibacterium</taxon>
    </lineage>
</organism>
<dbReference type="PANTHER" id="PTHR30023">
    <property type="entry name" value="D-ALANYL-D-ALANINE CARBOXYPEPTIDASE"/>
    <property type="match status" value="1"/>
</dbReference>
<evidence type="ECO:0000313" key="4">
    <source>
        <dbReference type="EMBL" id="EFG47467.1"/>
    </source>
</evidence>
<keyword evidence="3" id="KW-1133">Transmembrane helix</keyword>
<dbReference type="PRINTS" id="PR00922">
    <property type="entry name" value="DADACBPTASE3"/>
</dbReference>
<accession>D4YMQ2</accession>
<dbReference type="AlphaFoldDB" id="D4YMQ2"/>
<dbReference type="NCBIfam" id="TIGR00666">
    <property type="entry name" value="PBP4"/>
    <property type="match status" value="1"/>
</dbReference>
<comment type="caution">
    <text evidence="4">The sequence shown here is derived from an EMBL/GenBank/DDBJ whole genome shotgun (WGS) entry which is preliminary data.</text>
</comment>
<keyword evidence="4" id="KW-0645">Protease</keyword>
<protein>
    <submittedName>
        <fullName evidence="4">D-alanyl-D-alanine carboxypeptidase/D-alanyl-D-alanine-endopeptidase</fullName>
        <ecNumber evidence="4">3.4.16.4</ecNumber>
    </submittedName>
</protein>
<dbReference type="PANTHER" id="PTHR30023:SF0">
    <property type="entry name" value="PENICILLIN-SENSITIVE CARBOXYPEPTIDASE A"/>
    <property type="match status" value="1"/>
</dbReference>
<comment type="similarity">
    <text evidence="1">Belongs to the peptidase S13 family.</text>
</comment>
<dbReference type="Pfam" id="PF02113">
    <property type="entry name" value="Peptidase_S13"/>
    <property type="match status" value="2"/>
</dbReference>
<name>D4YMQ2_9MICO</name>
<dbReference type="EMBL" id="ADNU01000037">
    <property type="protein sequence ID" value="EFG47467.1"/>
    <property type="molecule type" value="Genomic_DNA"/>
</dbReference>
<evidence type="ECO:0000313" key="5">
    <source>
        <dbReference type="Proteomes" id="UP000005714"/>
    </source>
</evidence>
<dbReference type="Proteomes" id="UP000005714">
    <property type="component" value="Unassembled WGS sequence"/>
</dbReference>
<dbReference type="eggNOG" id="COG2027">
    <property type="taxonomic scope" value="Bacteria"/>
</dbReference>
<keyword evidence="5" id="KW-1185">Reference proteome</keyword>
<dbReference type="EC" id="3.4.16.4" evidence="4"/>